<sequence>NRIEYTETSIIAAKPQNSWDFLREYIEDSWNAIWGNARKED</sequence>
<name>X1KCV6_9ZZZZ</name>
<dbReference type="AlphaFoldDB" id="X1KCV6"/>
<feature type="non-terminal residue" evidence="1">
    <location>
        <position position="1"/>
    </location>
</feature>
<evidence type="ECO:0000313" key="1">
    <source>
        <dbReference type="EMBL" id="GAH88014.1"/>
    </source>
</evidence>
<proteinExistence type="predicted"/>
<reference evidence="1" key="1">
    <citation type="journal article" date="2014" name="Front. Microbiol.">
        <title>High frequency of phylogenetically diverse reductive dehalogenase-homologous genes in deep subseafloor sedimentary metagenomes.</title>
        <authorList>
            <person name="Kawai M."/>
            <person name="Futagami T."/>
            <person name="Toyoda A."/>
            <person name="Takaki Y."/>
            <person name="Nishi S."/>
            <person name="Hori S."/>
            <person name="Arai W."/>
            <person name="Tsubouchi T."/>
            <person name="Morono Y."/>
            <person name="Uchiyama I."/>
            <person name="Ito T."/>
            <person name="Fujiyama A."/>
            <person name="Inagaki F."/>
            <person name="Takami H."/>
        </authorList>
    </citation>
    <scope>NUCLEOTIDE SEQUENCE</scope>
    <source>
        <strain evidence="1">Expedition CK06-06</strain>
    </source>
</reference>
<comment type="caution">
    <text evidence="1">The sequence shown here is derived from an EMBL/GenBank/DDBJ whole genome shotgun (WGS) entry which is preliminary data.</text>
</comment>
<organism evidence="1">
    <name type="scientific">marine sediment metagenome</name>
    <dbReference type="NCBI Taxonomy" id="412755"/>
    <lineage>
        <taxon>unclassified sequences</taxon>
        <taxon>metagenomes</taxon>
        <taxon>ecological metagenomes</taxon>
    </lineage>
</organism>
<dbReference type="EMBL" id="BARU01037447">
    <property type="protein sequence ID" value="GAH88014.1"/>
    <property type="molecule type" value="Genomic_DNA"/>
</dbReference>
<accession>X1KCV6</accession>
<protein>
    <submittedName>
        <fullName evidence="1">Uncharacterized protein</fullName>
    </submittedName>
</protein>
<gene>
    <name evidence="1" type="ORF">S03H2_58348</name>
</gene>